<evidence type="ECO:0000256" key="3">
    <source>
        <dbReference type="ARBA" id="ARBA00022448"/>
    </source>
</evidence>
<feature type="transmembrane region" description="Helical" evidence="10">
    <location>
        <begin position="55"/>
        <end position="74"/>
    </location>
</feature>
<evidence type="ECO:0000256" key="9">
    <source>
        <dbReference type="ARBA" id="ARBA00023136"/>
    </source>
</evidence>
<evidence type="ECO:0000256" key="1">
    <source>
        <dbReference type="ARBA" id="ARBA00004651"/>
    </source>
</evidence>
<dbReference type="GO" id="GO:0009306">
    <property type="term" value="P:protein secretion"/>
    <property type="evidence" value="ECO:0007669"/>
    <property type="project" value="InterPro"/>
</dbReference>
<organism evidence="11">
    <name type="scientific">freshwater metagenome</name>
    <dbReference type="NCBI Taxonomy" id="449393"/>
    <lineage>
        <taxon>unclassified sequences</taxon>
        <taxon>metagenomes</taxon>
        <taxon>ecological metagenomes</taxon>
    </lineage>
</organism>
<dbReference type="PANTHER" id="PTHR34182:SF1">
    <property type="entry name" value="PROTEIN-EXPORT MEMBRANE PROTEIN SECG"/>
    <property type="match status" value="1"/>
</dbReference>
<evidence type="ECO:0000256" key="4">
    <source>
        <dbReference type="ARBA" id="ARBA00022475"/>
    </source>
</evidence>
<dbReference type="GO" id="GO:0005886">
    <property type="term" value="C:plasma membrane"/>
    <property type="evidence" value="ECO:0007669"/>
    <property type="project" value="UniProtKB-SubCell"/>
</dbReference>
<comment type="similarity">
    <text evidence="2">Belongs to the SecG family.</text>
</comment>
<keyword evidence="3" id="KW-0813">Transport</keyword>
<keyword evidence="6" id="KW-0653">Protein transport</keyword>
<dbReference type="EMBL" id="CAFBSG010000007">
    <property type="protein sequence ID" value="CAB5240043.1"/>
    <property type="molecule type" value="Genomic_DNA"/>
</dbReference>
<dbReference type="InterPro" id="IPR004692">
    <property type="entry name" value="SecG"/>
</dbReference>
<dbReference type="AlphaFoldDB" id="A0A6J7XSD9"/>
<dbReference type="Pfam" id="PF03840">
    <property type="entry name" value="SecG"/>
    <property type="match status" value="1"/>
</dbReference>
<dbReference type="NCBIfam" id="TIGR00810">
    <property type="entry name" value="secG"/>
    <property type="match status" value="1"/>
</dbReference>
<dbReference type="PANTHER" id="PTHR34182">
    <property type="entry name" value="PROTEIN-EXPORT MEMBRANE PROTEIN SECG"/>
    <property type="match status" value="1"/>
</dbReference>
<dbReference type="PRINTS" id="PR01651">
    <property type="entry name" value="SECGEXPORT"/>
</dbReference>
<keyword evidence="5 10" id="KW-0812">Transmembrane</keyword>
<evidence type="ECO:0000256" key="5">
    <source>
        <dbReference type="ARBA" id="ARBA00022692"/>
    </source>
</evidence>
<keyword evidence="7 10" id="KW-1133">Transmembrane helix</keyword>
<dbReference type="GO" id="GO:0043952">
    <property type="term" value="P:protein transport by the Sec complex"/>
    <property type="evidence" value="ECO:0007669"/>
    <property type="project" value="TreeGrafter"/>
</dbReference>
<evidence type="ECO:0000256" key="6">
    <source>
        <dbReference type="ARBA" id="ARBA00022927"/>
    </source>
</evidence>
<evidence type="ECO:0000256" key="7">
    <source>
        <dbReference type="ARBA" id="ARBA00022989"/>
    </source>
</evidence>
<accession>A0A6J7XSD9</accession>
<protein>
    <submittedName>
        <fullName evidence="11">Unannotated protein</fullName>
    </submittedName>
</protein>
<keyword evidence="8" id="KW-0811">Translocation</keyword>
<sequence>MKLALSILLVITSIVMILLVLLHKGKGAGLSDLFGGGISSNYGGSNVVERNLDRITIVVGGLWFTGVVALSLVLK</sequence>
<keyword evidence="4" id="KW-1003">Cell membrane</keyword>
<proteinExistence type="inferred from homology"/>
<dbReference type="GO" id="GO:0065002">
    <property type="term" value="P:intracellular protein transmembrane transport"/>
    <property type="evidence" value="ECO:0007669"/>
    <property type="project" value="TreeGrafter"/>
</dbReference>
<evidence type="ECO:0000256" key="8">
    <source>
        <dbReference type="ARBA" id="ARBA00023010"/>
    </source>
</evidence>
<evidence type="ECO:0000256" key="2">
    <source>
        <dbReference type="ARBA" id="ARBA00008445"/>
    </source>
</evidence>
<evidence type="ECO:0000256" key="10">
    <source>
        <dbReference type="SAM" id="Phobius"/>
    </source>
</evidence>
<keyword evidence="9 10" id="KW-0472">Membrane</keyword>
<dbReference type="GO" id="GO:0015450">
    <property type="term" value="F:protein-transporting ATPase activity"/>
    <property type="evidence" value="ECO:0007669"/>
    <property type="project" value="InterPro"/>
</dbReference>
<comment type="subcellular location">
    <subcellularLocation>
        <location evidence="1">Cell membrane</location>
        <topology evidence="1">Multi-pass membrane protein</topology>
    </subcellularLocation>
</comment>
<evidence type="ECO:0000313" key="11">
    <source>
        <dbReference type="EMBL" id="CAB5240043.1"/>
    </source>
</evidence>
<name>A0A6J7XSD9_9ZZZZ</name>
<reference evidence="11" key="1">
    <citation type="submission" date="2020-05" db="EMBL/GenBank/DDBJ databases">
        <authorList>
            <person name="Chiriac C."/>
            <person name="Salcher M."/>
            <person name="Ghai R."/>
            <person name="Kavagutti S V."/>
        </authorList>
    </citation>
    <scope>NUCLEOTIDE SEQUENCE</scope>
</reference>
<gene>
    <name evidence="11" type="ORF">UFOPK3554_00622</name>
</gene>